<evidence type="ECO:0000256" key="1">
    <source>
        <dbReference type="SAM" id="MobiDB-lite"/>
    </source>
</evidence>
<proteinExistence type="predicted"/>
<evidence type="ECO:0000313" key="2">
    <source>
        <dbReference type="EMBL" id="CAD9467867.1"/>
    </source>
</evidence>
<gene>
    <name evidence="2" type="ORF">CBRE1094_LOCUS21701</name>
</gene>
<dbReference type="EMBL" id="HBGU01039791">
    <property type="protein sequence ID" value="CAD9467867.1"/>
    <property type="molecule type" value="Transcribed_RNA"/>
</dbReference>
<dbReference type="Gene3D" id="3.40.50.11350">
    <property type="match status" value="1"/>
</dbReference>
<protein>
    <submittedName>
        <fullName evidence="2">Uncharacterized protein</fullName>
    </submittedName>
</protein>
<feature type="compositionally biased region" description="Low complexity" evidence="1">
    <location>
        <begin position="21"/>
        <end position="39"/>
    </location>
</feature>
<name>A0A7S2DYK5_9EUKA</name>
<dbReference type="AlphaFoldDB" id="A0A7S2DYK5"/>
<reference evidence="2" key="1">
    <citation type="submission" date="2021-01" db="EMBL/GenBank/DDBJ databases">
        <authorList>
            <person name="Corre E."/>
            <person name="Pelletier E."/>
            <person name="Niang G."/>
            <person name="Scheremetjew M."/>
            <person name="Finn R."/>
            <person name="Kale V."/>
            <person name="Holt S."/>
            <person name="Cochrane G."/>
            <person name="Meng A."/>
            <person name="Brown T."/>
            <person name="Cohen L."/>
        </authorList>
    </citation>
    <scope>NUCLEOTIDE SEQUENCE</scope>
    <source>
        <strain evidence="2">UTEX LB 985</strain>
    </source>
</reference>
<dbReference type="GO" id="GO:0006487">
    <property type="term" value="P:protein N-linked glycosylation"/>
    <property type="evidence" value="ECO:0007669"/>
    <property type="project" value="TreeGrafter"/>
</dbReference>
<organism evidence="2">
    <name type="scientific">Haptolina brevifila</name>
    <dbReference type="NCBI Taxonomy" id="156173"/>
    <lineage>
        <taxon>Eukaryota</taxon>
        <taxon>Haptista</taxon>
        <taxon>Haptophyta</taxon>
        <taxon>Prymnesiophyceae</taxon>
        <taxon>Prymnesiales</taxon>
        <taxon>Prymnesiaceae</taxon>
        <taxon>Haptolina</taxon>
    </lineage>
</organism>
<dbReference type="PANTHER" id="PTHR13132">
    <property type="entry name" value="ALPHA- 1,6 -FUCOSYLTRANSFERASE"/>
    <property type="match status" value="1"/>
</dbReference>
<accession>A0A7S2DYK5</accession>
<sequence length="548" mass="59395">MSGLASSLSRARLLRSPAPFSSSAVASSSDATASSPTTPLHRANKEGRRLAEGRTGFADRFAAGVGRWSEVRRPLIGVHVRLGDGCYDSKRGGCKYVRSFDAVLVRLRQAGLTQGTIFLATDNSTIAAQAVARRVEGFEVLALQENRHAVEKSHAKGERRKEPDDLLHLQLLDLALLSQCDVIAGVFGSTFVKIALQLGRAASYVSLDTFPWCPLLRCYWGWRDMCHNCELCYNSGGGGEACNTNGYHTAGGLLHAYRMVTPVRRAFRKFIGSVKRDFGCRAFADHPLETSMYDAPVVGAVYAPRLPTPSHKGRKSRWKRRQEVCRSSDAPPLSSSCSCGFRRFPGVDNAAAAAAKPAYGYAHGVVPVPQLERAALKLGVKEGGATLASCEAACCDEPLCHSVTWRQNTSTCIAGLAIAHGARYDDWCWHPTIVHTATTSIRLPGKWRERTLEEAARFLGSPSLVRRGAAKGPRTFQKTFRTPVGHSHPMERQLSATACEPSANRGGYELSDIVAAAVPLEAHRLGCPSELHPHKVREAQGKGYFGAG</sequence>
<dbReference type="PANTHER" id="PTHR13132:SF29">
    <property type="entry name" value="ALPHA-(1,6)-FUCOSYLTRANSFERASE"/>
    <property type="match status" value="1"/>
</dbReference>
<feature type="region of interest" description="Disordered" evidence="1">
    <location>
        <begin position="21"/>
        <end position="49"/>
    </location>
</feature>
<dbReference type="GO" id="GO:0046921">
    <property type="term" value="F:alpha-(1-&gt;6)-fucosyltransferase activity"/>
    <property type="evidence" value="ECO:0007669"/>
    <property type="project" value="TreeGrafter"/>
</dbReference>